<evidence type="ECO:0000313" key="1">
    <source>
        <dbReference type="EMBL" id="MBI6182953.1"/>
    </source>
</evidence>
<protein>
    <recommendedName>
        <fullName evidence="3">FidL-like membrane protein</fullName>
    </recommendedName>
</protein>
<dbReference type="Pfam" id="PF15941">
    <property type="entry name" value="FidL_like"/>
    <property type="match status" value="1"/>
</dbReference>
<comment type="caution">
    <text evidence="1">The sequence shown here is derived from an EMBL/GenBank/DDBJ whole genome shotgun (WGS) entry which is preliminary data.</text>
</comment>
<evidence type="ECO:0000313" key="2">
    <source>
        <dbReference type="Proteomes" id="UP000639004"/>
    </source>
</evidence>
<organism evidence="1 2">
    <name type="scientific">Serratia proteamaculans</name>
    <dbReference type="NCBI Taxonomy" id="28151"/>
    <lineage>
        <taxon>Bacteria</taxon>
        <taxon>Pseudomonadati</taxon>
        <taxon>Pseudomonadota</taxon>
        <taxon>Gammaproteobacteria</taxon>
        <taxon>Enterobacterales</taxon>
        <taxon>Yersiniaceae</taxon>
        <taxon>Serratia</taxon>
    </lineage>
</organism>
<dbReference type="Proteomes" id="UP000639004">
    <property type="component" value="Unassembled WGS sequence"/>
</dbReference>
<dbReference type="RefSeq" id="WP_129983248.1">
    <property type="nucleotide sequence ID" value="NZ_JAEHSL010000024.1"/>
</dbReference>
<dbReference type="InterPro" id="IPR031854">
    <property type="entry name" value="FidL-like"/>
</dbReference>
<reference evidence="1 2" key="1">
    <citation type="submission" date="2020-12" db="EMBL/GenBank/DDBJ databases">
        <title>Enhanced detection system for hospital associated transmission using whole genome sequencing surveillance.</title>
        <authorList>
            <person name="Harrison L.H."/>
            <person name="Van Tyne D."/>
            <person name="Marsh J.W."/>
            <person name="Griffith M.P."/>
            <person name="Snyder D.J."/>
            <person name="Cooper V.S."/>
            <person name="Mustapha M."/>
        </authorList>
    </citation>
    <scope>NUCLEOTIDE SEQUENCE [LARGE SCALE GENOMIC DNA]</scope>
    <source>
        <strain evidence="1 2">SER00238</strain>
    </source>
</reference>
<name>A0ABS0TZU6_SERPR</name>
<sequence>MKKNLIIVLLSLMILISAVYFYNSYKSWEPFRCDTQIKTLITLQDQENLALNLHITIVFTSPEKGDLVAAGSLTGGKKDYIVARKISFETKHSALSGINKTTINSEVHHEIDNVPDELWQQYIMPEKTGVEFYLESKRLNKNAVLIKGLSNPYFVCTRSSH</sequence>
<proteinExistence type="predicted"/>
<accession>A0ABS0TZU6</accession>
<evidence type="ECO:0008006" key="3">
    <source>
        <dbReference type="Google" id="ProtNLM"/>
    </source>
</evidence>
<gene>
    <name evidence="1" type="ORF">JEQ07_21460</name>
</gene>
<dbReference type="EMBL" id="JAEHSL010000024">
    <property type="protein sequence ID" value="MBI6182953.1"/>
    <property type="molecule type" value="Genomic_DNA"/>
</dbReference>
<keyword evidence="2" id="KW-1185">Reference proteome</keyword>